<dbReference type="InterPro" id="IPR026088">
    <property type="entry name" value="Niban-like"/>
</dbReference>
<name>A0A2Y9JSD2_ENHLU</name>
<dbReference type="InterPro" id="IPR059060">
    <property type="entry name" value="Niban_1/2/3_dom"/>
</dbReference>
<organism evidence="4 5">
    <name type="scientific">Enhydra lutris kenyoni</name>
    <name type="common">northern sea otter</name>
    <dbReference type="NCBI Taxonomy" id="391180"/>
    <lineage>
        <taxon>Eukaryota</taxon>
        <taxon>Metazoa</taxon>
        <taxon>Chordata</taxon>
        <taxon>Craniata</taxon>
        <taxon>Vertebrata</taxon>
        <taxon>Euteleostomi</taxon>
        <taxon>Mammalia</taxon>
        <taxon>Eutheria</taxon>
        <taxon>Laurasiatheria</taxon>
        <taxon>Carnivora</taxon>
        <taxon>Caniformia</taxon>
        <taxon>Musteloidea</taxon>
        <taxon>Mustelidae</taxon>
        <taxon>Lutrinae</taxon>
        <taxon>Enhydra</taxon>
    </lineage>
</organism>
<protein>
    <submittedName>
        <fullName evidence="5">Protein Niban</fullName>
    </submittedName>
</protein>
<feature type="domain" description="Niban 1/2/3" evidence="3">
    <location>
        <begin position="670"/>
        <end position="838"/>
    </location>
</feature>
<feature type="compositionally biased region" description="Basic and acidic residues" evidence="2">
    <location>
        <begin position="1153"/>
        <end position="1163"/>
    </location>
</feature>
<evidence type="ECO:0000259" key="3">
    <source>
        <dbReference type="Pfam" id="PF26086"/>
    </source>
</evidence>
<feature type="compositionally biased region" description="Basic and acidic residues" evidence="2">
    <location>
        <begin position="1064"/>
        <end position="1081"/>
    </location>
</feature>
<feature type="compositionally biased region" description="Polar residues" evidence="2">
    <location>
        <begin position="1214"/>
        <end position="1223"/>
    </location>
</feature>
<feature type="compositionally biased region" description="Basic and acidic residues" evidence="2">
    <location>
        <begin position="1025"/>
        <end position="1037"/>
    </location>
</feature>
<dbReference type="OrthoDB" id="9010513at2759"/>
<keyword evidence="4" id="KW-1185">Reference proteome</keyword>
<dbReference type="CDD" id="cd23949">
    <property type="entry name" value="Niban-like"/>
    <property type="match status" value="1"/>
</dbReference>
<evidence type="ECO:0000256" key="2">
    <source>
        <dbReference type="SAM" id="MobiDB-lite"/>
    </source>
</evidence>
<feature type="region of interest" description="Disordered" evidence="2">
    <location>
        <begin position="951"/>
        <end position="1037"/>
    </location>
</feature>
<dbReference type="AlphaFoldDB" id="A0A2Y9JSD2"/>
<dbReference type="Pfam" id="PF26089">
    <property type="entry name" value="PH_Niban2"/>
    <property type="match status" value="1"/>
</dbReference>
<feature type="region of interest" description="Disordered" evidence="2">
    <location>
        <begin position="912"/>
        <end position="932"/>
    </location>
</feature>
<evidence type="ECO:0000256" key="1">
    <source>
        <dbReference type="ARBA" id="ARBA00010251"/>
    </source>
</evidence>
<feature type="region of interest" description="Disordered" evidence="2">
    <location>
        <begin position="1060"/>
        <end position="1230"/>
    </location>
</feature>
<dbReference type="PANTHER" id="PTHR14392">
    <property type="entry name" value="NIBAN FAMILY MEMBER"/>
    <property type="match status" value="1"/>
</dbReference>
<dbReference type="CTD" id="116496"/>
<evidence type="ECO:0000313" key="5">
    <source>
        <dbReference type="RefSeq" id="XP_022363947.1"/>
    </source>
</evidence>
<dbReference type="KEGG" id="elk:111150692"/>
<sequence>MLKYSYCSPALCYTLIQVTTITPGLPGQLSKELKSPLIPALVPSPQSSLNDLSTMKISNGVLNSTPWLVRGVGSSPQRFTVTREIARFLEGVSRRPITSRVRRRRHLQERAAGADGSCQRGPACTACTAAMGGSASSLLDEGKCSYIRGTRAGGFPGAPRPPGACTAARIWPQRARGERVPAAPPAFHLRRATCGRRDLGGRDASRGWLSPCAAGTARPGSGEAALGTRTGTGAEVRGQPARPLCSGKCCGADAGGRCTPRGGGRDLVSPAQPALGSVQARIQKTPRSPLSSELFLSLPQKTGAGISLVCGDFPGDSRPIKQNFPPGNVGLVLQKEESSRLWKTSCFWLRGKTEATIKNFSPYYSRQYSVAFCNHVRSEVEQQRDLTSQFLKTKPPLEPGTVLYEAELSQFAEDIKKWKERYIVVKNDFAVESYENKEAYQKGATPKSRILPAGGKVLTSEDEYNLLSDRFFPDPIASSEKDNTQPFVVLPKEFPVYLWQPFLRHGYFCFHEAADQKKFSAVLSDCIRHLNHDYMKQTTFEAQAFLEAVQFFRQEKGHYGSWEMITGDEVQILSNLVMEDLLPTLQTDLLPKMKGKKNDRKRAWLGLLEEAYNLVRHQVSEGLSALKEECRALTKGLEGTIRSDMDQIVNSKNFLIGKIKAMVAQPAERSCAENVQPFLASILEELMGPVSSGFSEVRSLFEKEVDELSQNFQTTKDSAQLKEHLDQLMNLPLDSMKMEPCYSKVNLLQERLQDLKSRFRFPHVDLVVQRTQNHMQELMENAVFTFQQLLSPHLQGEAAKTAVAIEKVKLRVLKQYDYDSSTIRKTIFQEALVQITLPTVQKALASTCKPELQKFEQFIFADHTNMIHVENVYEEILHQSLLDETLKVIKEAALLKKHNLFEDNMALPSESVSSLTDLKTPSGSNQASPARRASAILPGVSQSETLSNEVFQESGEKKQPGVPSPLAKGESLSFPVPTPPPDGTRQGTPSTDDPVVALVTTEDTAGALGTSSSELEFGGSPEDGEPTHKKPEASSDLGSLKELRNLLTVTIEVPVESATLEIENASHEETRAPPEIEKLEETTQIDTEADQAAASSQDSCEGSEISEREAHYPPPEAEAEAGRVELGGLLGAQLACEGLTEGASSTGPPEPQAEAREPTERELTAGASRPDAQEGEGVKAMVEGEARPQEGCISSAHHTCLHESQGSAEEALGGTSSLAQTTAAGADTEKVKPAGVHECQWVVENAPNFDLLGSQEAGESTLGQASEE</sequence>
<reference evidence="5" key="1">
    <citation type="submission" date="2025-08" db="UniProtKB">
        <authorList>
            <consortium name="RefSeq"/>
        </authorList>
    </citation>
    <scope>IDENTIFICATION</scope>
    <source>
        <tissue evidence="5">Blood</tissue>
    </source>
</reference>
<evidence type="ECO:0000313" key="4">
    <source>
        <dbReference type="Proteomes" id="UP000248482"/>
    </source>
</evidence>
<dbReference type="GeneID" id="111150692"/>
<feature type="compositionally biased region" description="Low complexity" evidence="2">
    <location>
        <begin position="1090"/>
        <end position="1099"/>
    </location>
</feature>
<dbReference type="Pfam" id="PF26086">
    <property type="entry name" value="Niban2"/>
    <property type="match status" value="1"/>
</dbReference>
<dbReference type="PANTHER" id="PTHR14392:SF3">
    <property type="entry name" value="PROTEIN NIBAN 1"/>
    <property type="match status" value="1"/>
</dbReference>
<gene>
    <name evidence="5" type="primary">LOC111150692</name>
</gene>
<feature type="compositionally biased region" description="Polar residues" evidence="2">
    <location>
        <begin position="912"/>
        <end position="928"/>
    </location>
</feature>
<comment type="similarity">
    <text evidence="1">Belongs to the Niban family.</text>
</comment>
<dbReference type="RefSeq" id="XP_022363947.1">
    <property type="nucleotide sequence ID" value="XM_022508239.1"/>
</dbReference>
<accession>A0A2Y9JSD2</accession>
<proteinExistence type="inferred from homology"/>
<dbReference type="Proteomes" id="UP000248482">
    <property type="component" value="Unplaced"/>
</dbReference>